<accession>A0A176WA88</accession>
<dbReference type="EMBL" id="LVLJ01001546">
    <property type="protein sequence ID" value="OAE29026.1"/>
    <property type="molecule type" value="Genomic_DNA"/>
</dbReference>
<gene>
    <name evidence="1" type="ORF">AXG93_146s1000</name>
</gene>
<evidence type="ECO:0000313" key="1">
    <source>
        <dbReference type="EMBL" id="OAE29026.1"/>
    </source>
</evidence>
<evidence type="ECO:0000313" key="2">
    <source>
        <dbReference type="Proteomes" id="UP000077202"/>
    </source>
</evidence>
<name>A0A176WA88_MARPO</name>
<dbReference type="AlphaFoldDB" id="A0A176WA88"/>
<keyword evidence="2" id="KW-1185">Reference proteome</keyword>
<comment type="caution">
    <text evidence="1">The sequence shown here is derived from an EMBL/GenBank/DDBJ whole genome shotgun (WGS) entry which is preliminary data.</text>
</comment>
<proteinExistence type="predicted"/>
<reference evidence="1" key="1">
    <citation type="submission" date="2016-03" db="EMBL/GenBank/DDBJ databases">
        <title>Mechanisms controlling the formation of the plant cell surface in tip-growing cells are functionally conserved among land plants.</title>
        <authorList>
            <person name="Honkanen S."/>
            <person name="Jones V.A."/>
            <person name="Morieri G."/>
            <person name="Champion C."/>
            <person name="Hetherington A.J."/>
            <person name="Kelly S."/>
            <person name="Saint-Marcoux D."/>
            <person name="Proust H."/>
            <person name="Prescott H."/>
            <person name="Dolan L."/>
        </authorList>
    </citation>
    <scope>NUCLEOTIDE SEQUENCE [LARGE SCALE GENOMIC DNA]</scope>
    <source>
        <tissue evidence="1">Whole gametophyte</tissue>
    </source>
</reference>
<protein>
    <submittedName>
        <fullName evidence="1">Uncharacterized protein</fullName>
    </submittedName>
</protein>
<sequence length="103" mass="11516">MGFDHVKQLKPQLVSGGGVAGSPLMTLLEAKRCHVFPFSSDAEAFVWFLIDDEFEVDDYTSEVDELGTWTRSVILPETSMRKKMISTSETMLANIIENDIDVS</sequence>
<dbReference type="Proteomes" id="UP000077202">
    <property type="component" value="Unassembled WGS sequence"/>
</dbReference>
<organism evidence="1 2">
    <name type="scientific">Marchantia polymorpha subsp. ruderalis</name>
    <dbReference type="NCBI Taxonomy" id="1480154"/>
    <lineage>
        <taxon>Eukaryota</taxon>
        <taxon>Viridiplantae</taxon>
        <taxon>Streptophyta</taxon>
        <taxon>Embryophyta</taxon>
        <taxon>Marchantiophyta</taxon>
        <taxon>Marchantiopsida</taxon>
        <taxon>Marchantiidae</taxon>
        <taxon>Marchantiales</taxon>
        <taxon>Marchantiaceae</taxon>
        <taxon>Marchantia</taxon>
    </lineage>
</organism>